<dbReference type="OrthoDB" id="193343at2"/>
<feature type="transmembrane region" description="Helical" evidence="1">
    <location>
        <begin position="126"/>
        <end position="145"/>
    </location>
</feature>
<gene>
    <name evidence="2" type="ORF">E1809_06190</name>
</gene>
<dbReference type="Pfam" id="PF03729">
    <property type="entry name" value="DUF308"/>
    <property type="match status" value="2"/>
</dbReference>
<feature type="transmembrane region" description="Helical" evidence="1">
    <location>
        <begin position="95"/>
        <end position="114"/>
    </location>
</feature>
<dbReference type="EMBL" id="SMRU01000006">
    <property type="protein sequence ID" value="TDF98376.1"/>
    <property type="molecule type" value="Genomic_DNA"/>
</dbReference>
<protein>
    <recommendedName>
        <fullName evidence="4">HdeD family acid-resistance protein</fullName>
    </recommendedName>
</protein>
<feature type="transmembrane region" description="Helical" evidence="1">
    <location>
        <begin position="17"/>
        <end position="36"/>
    </location>
</feature>
<dbReference type="GO" id="GO:0005886">
    <property type="term" value="C:plasma membrane"/>
    <property type="evidence" value="ECO:0007669"/>
    <property type="project" value="TreeGrafter"/>
</dbReference>
<dbReference type="InterPro" id="IPR052712">
    <property type="entry name" value="Acid_resist_chaperone_HdeD"/>
</dbReference>
<proteinExistence type="predicted"/>
<keyword evidence="1" id="KW-0472">Membrane</keyword>
<dbReference type="InterPro" id="IPR005325">
    <property type="entry name" value="DUF308_memb"/>
</dbReference>
<dbReference type="AlphaFoldDB" id="A0A4R5KRX3"/>
<reference evidence="2 3" key="1">
    <citation type="submission" date="2019-03" db="EMBL/GenBank/DDBJ databases">
        <title>Whole genome sequence of Arthrobacter sp JH1-1.</title>
        <authorList>
            <person name="Trinh H.N."/>
        </authorList>
    </citation>
    <scope>NUCLEOTIDE SEQUENCE [LARGE SCALE GENOMIC DNA]</scope>
    <source>
        <strain evidence="2 3">JH1-1</strain>
    </source>
</reference>
<organism evidence="2 3">
    <name type="scientific">Arthrobacter terricola</name>
    <dbReference type="NCBI Taxonomy" id="2547396"/>
    <lineage>
        <taxon>Bacteria</taxon>
        <taxon>Bacillati</taxon>
        <taxon>Actinomycetota</taxon>
        <taxon>Actinomycetes</taxon>
        <taxon>Micrococcales</taxon>
        <taxon>Micrococcaceae</taxon>
        <taxon>Arthrobacter</taxon>
    </lineage>
</organism>
<dbReference type="Proteomes" id="UP000295511">
    <property type="component" value="Unassembled WGS sequence"/>
</dbReference>
<accession>A0A4R5KRX3</accession>
<comment type="caution">
    <text evidence="2">The sequence shown here is derived from an EMBL/GenBank/DDBJ whole genome shotgun (WGS) entry which is preliminary data.</text>
</comment>
<evidence type="ECO:0000313" key="2">
    <source>
        <dbReference type="EMBL" id="TDF98376.1"/>
    </source>
</evidence>
<dbReference type="RefSeq" id="WP_133203361.1">
    <property type="nucleotide sequence ID" value="NZ_SMRU01000006.1"/>
</dbReference>
<evidence type="ECO:0008006" key="4">
    <source>
        <dbReference type="Google" id="ProtNLM"/>
    </source>
</evidence>
<sequence length="188" mass="19890">MSDLAGRKLFKHSGTALLFRGVLAIFLGLLIASLPVATVFALVYVFGVWAITDGLTNIAHYFYDPARHSRWSMIGGIVSVATGLVAVAWPGITAAAFGVLIGVWALVLGVSQFILAMDARANIRGWWLWVATALVTILFGLFVLINPAGGFLSVVALLATYSVVAGVLLIASGVKLRRRAARPLLLAG</sequence>
<keyword evidence="1" id="KW-0812">Transmembrane</keyword>
<evidence type="ECO:0000313" key="3">
    <source>
        <dbReference type="Proteomes" id="UP000295511"/>
    </source>
</evidence>
<name>A0A4R5KRX3_9MICC</name>
<keyword evidence="1" id="KW-1133">Transmembrane helix</keyword>
<dbReference type="PANTHER" id="PTHR34989:SF1">
    <property type="entry name" value="PROTEIN HDED"/>
    <property type="match status" value="1"/>
</dbReference>
<feature type="transmembrane region" description="Helical" evidence="1">
    <location>
        <begin position="70"/>
        <end position="89"/>
    </location>
</feature>
<dbReference type="PANTHER" id="PTHR34989">
    <property type="entry name" value="PROTEIN HDED"/>
    <property type="match status" value="1"/>
</dbReference>
<keyword evidence="3" id="KW-1185">Reference proteome</keyword>
<evidence type="ECO:0000256" key="1">
    <source>
        <dbReference type="SAM" id="Phobius"/>
    </source>
</evidence>
<feature type="transmembrane region" description="Helical" evidence="1">
    <location>
        <begin position="151"/>
        <end position="174"/>
    </location>
</feature>